<organism evidence="2 3">
    <name type="scientific">Fructobacillus tropaeoli</name>
    <dbReference type="NCBI Taxonomy" id="709323"/>
    <lineage>
        <taxon>Bacteria</taxon>
        <taxon>Bacillati</taxon>
        <taxon>Bacillota</taxon>
        <taxon>Bacilli</taxon>
        <taxon>Lactobacillales</taxon>
        <taxon>Lactobacillaceae</taxon>
        <taxon>Fructobacillus</taxon>
    </lineage>
</organism>
<dbReference type="Gene3D" id="3.40.50.300">
    <property type="entry name" value="P-loop containing nucleotide triphosphate hydrolases"/>
    <property type="match status" value="1"/>
</dbReference>
<reference evidence="2 3" key="1">
    <citation type="submission" date="2023-10" db="EMBL/GenBank/DDBJ databases">
        <authorList>
            <person name="Botero Cardona J."/>
        </authorList>
    </citation>
    <scope>NUCLEOTIDE SEQUENCE [LARGE SCALE GENOMIC DNA]</scope>
    <source>
        <strain evidence="2 3">R-53137</strain>
    </source>
</reference>
<protein>
    <submittedName>
        <fullName evidence="2">VirB4 component (VirB4)</fullName>
    </submittedName>
</protein>
<dbReference type="PANTHER" id="PTHR30121:SF6">
    <property type="entry name" value="SLR6007 PROTEIN"/>
    <property type="match status" value="1"/>
</dbReference>
<keyword evidence="3" id="KW-1185">Reference proteome</keyword>
<dbReference type="NCBIfam" id="NF045971">
    <property type="entry name" value="conju_CD1110"/>
    <property type="match status" value="1"/>
</dbReference>
<dbReference type="RefSeq" id="WP_338349240.1">
    <property type="nucleotide sequence ID" value="NZ_CAUZLT010000007.1"/>
</dbReference>
<dbReference type="PANTHER" id="PTHR30121">
    <property type="entry name" value="UNCHARACTERIZED PROTEIN YJGR-RELATED"/>
    <property type="match status" value="1"/>
</dbReference>
<dbReference type="InterPro" id="IPR051162">
    <property type="entry name" value="T4SS_component"/>
</dbReference>
<name>A0ABM9N1M7_9LACO</name>
<accession>A0ABM9N1M7</accession>
<dbReference type="EMBL" id="CAUZLT010000007">
    <property type="protein sequence ID" value="CAK1253963.1"/>
    <property type="molecule type" value="Genomic_DNA"/>
</dbReference>
<comment type="caution">
    <text evidence="2">The sequence shown here is derived from an EMBL/GenBank/DDBJ whole genome shotgun (WGS) entry which is preliminary data.</text>
</comment>
<sequence>MFKKKKSLSVAEQRKQERLARLGCSTQDTLQFQDLSAEGLMKIDADHYSRAYELSDVPFEALGVAAQQDVIVSYGEALNTLNDKSHYQLLVVNEHVGENAIENLLMPMAGTPDDVYRQEINAMMKQRFSSEENEYQVKRYAIISTQQERAAAAEIALSKAALSFQEPFRKGGVPLTLRALDGEQRVRLINQLTNPGMLMQKADFNQLHAKDLVAPRLIELDNNQFQLNQQYARVLYVKYYPEMLEDDFLKNLTEIKHEIAISLHAQPYNMRDLQRRLQTISQFNKIDQRRQQKDNAKDGVDSEFVSGLAKGIGKTTEALKEDFSKYGQKLFTGTLTVMVVAKNRRELKTITDEVKAVGEAKGVFFESAYNYQEEAFNTTLPIGRSFLLENPETYRDMTTLNVATQRPFTSVELQNPHGEFFGQNQITGNVITIDRKDKQDLLTPSGLVLGSSGSGKSVAVKYQLLNTLLNHPKDRIIIVDPESEYLEIGQKLGAQILDISTGTDNHLNLMDLADRTKLREDLADRTKLREEDKKLDFMKEKSNLLTTMFDKVLTLSDAQKGVIDLVTHETYEKYEKPTLVDWQTVLKSRPEKVAQDLALSTSPYTIGSQDVFSYETNIDLSGRFLIFNTKQLDDNMKPFAMQVILDQIWKQVVASQNIVSTWLFFDEIQVNFQDKDSANWFANLWARVRKYGAIPTGITQNISNITQFQGGRNLTSNTEFMMLLRQKAPDLKILKEELHFDENVLDQFVNERAEVGTGLIRVNGIMVPFKNPIPKHTKLYELLNTDVDTDKE</sequence>
<dbReference type="InterPro" id="IPR002789">
    <property type="entry name" value="HerA_central"/>
</dbReference>
<gene>
    <name evidence="2" type="ORF">R53137_KAKDMLNK_01525</name>
</gene>
<dbReference type="Proteomes" id="UP001314262">
    <property type="component" value="Unassembled WGS sequence"/>
</dbReference>
<dbReference type="Gene3D" id="1.10.8.730">
    <property type="match status" value="1"/>
</dbReference>
<dbReference type="SUPFAM" id="SSF52540">
    <property type="entry name" value="P-loop containing nucleoside triphosphate hydrolases"/>
    <property type="match status" value="1"/>
</dbReference>
<dbReference type="InterPro" id="IPR027417">
    <property type="entry name" value="P-loop_NTPase"/>
</dbReference>
<evidence type="ECO:0000313" key="3">
    <source>
        <dbReference type="Proteomes" id="UP001314262"/>
    </source>
</evidence>
<evidence type="ECO:0000259" key="1">
    <source>
        <dbReference type="Pfam" id="PF01935"/>
    </source>
</evidence>
<dbReference type="Pfam" id="PF01935">
    <property type="entry name" value="DUF87"/>
    <property type="match status" value="1"/>
</dbReference>
<proteinExistence type="predicted"/>
<evidence type="ECO:0000313" key="2">
    <source>
        <dbReference type="EMBL" id="CAK1253963.1"/>
    </source>
</evidence>
<feature type="domain" description="Helicase HerA central" evidence="1">
    <location>
        <begin position="438"/>
        <end position="521"/>
    </location>
</feature>